<feature type="transmembrane region" description="Helical" evidence="6">
    <location>
        <begin position="50"/>
        <end position="71"/>
    </location>
</feature>
<evidence type="ECO:0000256" key="6">
    <source>
        <dbReference type="SAM" id="Phobius"/>
    </source>
</evidence>
<name>A0ABT6DQ43_9BACT</name>
<keyword evidence="5 6" id="KW-0472">Membrane</keyword>
<feature type="transmembrane region" description="Helical" evidence="6">
    <location>
        <begin position="24"/>
        <end position="44"/>
    </location>
</feature>
<keyword evidence="8" id="KW-1185">Reference proteome</keyword>
<dbReference type="EMBL" id="JANRMI010000003">
    <property type="protein sequence ID" value="MDG0817263.1"/>
    <property type="molecule type" value="Genomic_DNA"/>
</dbReference>
<accession>A0ABT6DQ43</accession>
<dbReference type="Pfam" id="PF03626">
    <property type="entry name" value="COX4_pro"/>
    <property type="match status" value="1"/>
</dbReference>
<sequence>MASNNEHKHDPNVLHPHISPTSMYLKVAAALFALTILTVVAHHFHVQLGAFAGPIAFGIAAVKATLVLLYFMHLKDDNNMNRAIFASGFFFLVVLLLFSVIDIATRVVETSPL</sequence>
<evidence type="ECO:0000256" key="4">
    <source>
        <dbReference type="ARBA" id="ARBA00022989"/>
    </source>
</evidence>
<keyword evidence="3 6" id="KW-0812">Transmembrane</keyword>
<dbReference type="InterPro" id="IPR005171">
    <property type="entry name" value="Cyt_c_oxidase_su4_prok"/>
</dbReference>
<comment type="caution">
    <text evidence="7">The sequence shown here is derived from an EMBL/GenBank/DDBJ whole genome shotgun (WGS) entry which is preliminary data.</text>
</comment>
<evidence type="ECO:0000256" key="1">
    <source>
        <dbReference type="ARBA" id="ARBA00004651"/>
    </source>
</evidence>
<evidence type="ECO:0000256" key="5">
    <source>
        <dbReference type="ARBA" id="ARBA00023136"/>
    </source>
</evidence>
<proteinExistence type="predicted"/>
<evidence type="ECO:0000256" key="3">
    <source>
        <dbReference type="ARBA" id="ARBA00022692"/>
    </source>
</evidence>
<evidence type="ECO:0000313" key="7">
    <source>
        <dbReference type="EMBL" id="MDG0817263.1"/>
    </source>
</evidence>
<reference evidence="7" key="1">
    <citation type="submission" date="2022-08" db="EMBL/GenBank/DDBJ databases">
        <title>Novel Bdellovibrio Species Isolated from Svalbard: Designation Bdellovibrio svalbardensis.</title>
        <authorList>
            <person name="Mitchell R.J."/>
            <person name="Choi S.Y."/>
        </authorList>
    </citation>
    <scope>NUCLEOTIDE SEQUENCE</scope>
    <source>
        <strain evidence="7">PAP01</strain>
    </source>
</reference>
<keyword evidence="4 6" id="KW-1133">Transmembrane helix</keyword>
<dbReference type="RefSeq" id="WP_277578738.1">
    <property type="nucleotide sequence ID" value="NZ_JANRMI010000003.1"/>
</dbReference>
<dbReference type="NCBIfam" id="TIGR02229">
    <property type="entry name" value="caa3_sub_IV"/>
    <property type="match status" value="1"/>
</dbReference>
<dbReference type="InterPro" id="IPR011743">
    <property type="entry name" value="Caa3_sub_IV"/>
</dbReference>
<gene>
    <name evidence="7" type="ORF">NWE73_12855</name>
</gene>
<organism evidence="7 8">
    <name type="scientific">Bdellovibrio svalbardensis</name>
    <dbReference type="NCBI Taxonomy" id="2972972"/>
    <lineage>
        <taxon>Bacteria</taxon>
        <taxon>Pseudomonadati</taxon>
        <taxon>Bdellovibrionota</taxon>
        <taxon>Bdellovibrionia</taxon>
        <taxon>Bdellovibrionales</taxon>
        <taxon>Pseudobdellovibrionaceae</taxon>
        <taxon>Bdellovibrio</taxon>
    </lineage>
</organism>
<keyword evidence="2" id="KW-1003">Cell membrane</keyword>
<comment type="subcellular location">
    <subcellularLocation>
        <location evidence="1">Cell membrane</location>
        <topology evidence="1">Multi-pass membrane protein</topology>
    </subcellularLocation>
</comment>
<dbReference type="Proteomes" id="UP001152321">
    <property type="component" value="Unassembled WGS sequence"/>
</dbReference>
<evidence type="ECO:0000313" key="8">
    <source>
        <dbReference type="Proteomes" id="UP001152321"/>
    </source>
</evidence>
<evidence type="ECO:0000256" key="2">
    <source>
        <dbReference type="ARBA" id="ARBA00022475"/>
    </source>
</evidence>
<feature type="transmembrane region" description="Helical" evidence="6">
    <location>
        <begin position="83"/>
        <end position="104"/>
    </location>
</feature>
<protein>
    <submittedName>
        <fullName evidence="7">Cytochrome C oxidase subunit IV family protein</fullName>
    </submittedName>
</protein>